<gene>
    <name evidence="4" type="primary">wapA</name>
    <name evidence="4" type="ORF">CLLU_18200</name>
</gene>
<keyword evidence="2" id="KW-0472">Membrane</keyword>
<dbReference type="EC" id="3.1.-.-" evidence="4"/>
<dbReference type="PANTHER" id="PTHR32305">
    <property type="match status" value="1"/>
</dbReference>
<dbReference type="EMBL" id="PVXP01000022">
    <property type="protein sequence ID" value="PRR85176.1"/>
    <property type="molecule type" value="Genomic_DNA"/>
</dbReference>
<keyword evidence="2" id="KW-0812">Transmembrane</keyword>
<keyword evidence="5" id="KW-1185">Reference proteome</keyword>
<sequence>MYLNSKVYSADVTSFKDFTGVSTIIGSNLSGNYTLNGLVKQFTYSPSSILSGDSILKMYHRNKVKYEYDTRLGRVNKRIVYDTYYGYVSGNKPNSTTGRLSSIQNQDEPMSYEYDAKGNITKITQKGTDIVYSYNELNELIEEDNQVLDKTVVYSYDEGGNITQKRETRHDTGAQTVFAYSYDNTWKDKLVNYNGKQITYDGIGNPLTYDGYTYTWEEGRQLKSITGNSKSISFKYNDAGIRTEKAADGVVTKYYITGRKINFEDNGTDSIYYTYDDQGDLISMNLKGEEYYYIRNGQKDIIGLFDSNAVQVVSYLYDSWGRLVSIKDQDGTDVTGNADHVGYKNPYRYRGYRYDSETGLYYLNSRYYNPEWGRYLNTDAAAGKTGVLLSHNLFAYSMNNPVNMKDVNGYWPGWLRRAAAAVKRVFNRIVRAVARVVAAVKKAVSNVASRAAKVYYSIRPSNKQVKSVVGSTAVAGIEEGISSSLEKVPEHISLQTNRAMRRAGEQLIIPARAAGIARGISSVEKIGAAGLASTGISVWDNFHSGYSSSEAWRRTEIDVGAAAIGIGVGLSTISFGWAIGITFLLRTASEIMKN</sequence>
<protein>
    <submittedName>
        <fullName evidence="4">tRNA nuclease WapA</fullName>
        <ecNumber evidence="4">3.1.-.-</ecNumber>
    </submittedName>
</protein>
<organism evidence="4 5">
    <name type="scientific">Clostridium luticellarii</name>
    <dbReference type="NCBI Taxonomy" id="1691940"/>
    <lineage>
        <taxon>Bacteria</taxon>
        <taxon>Bacillati</taxon>
        <taxon>Bacillota</taxon>
        <taxon>Clostridia</taxon>
        <taxon>Eubacteriales</taxon>
        <taxon>Clostridiaceae</taxon>
        <taxon>Clostridium</taxon>
    </lineage>
</organism>
<keyword evidence="4" id="KW-0378">Hydrolase</keyword>
<evidence type="ECO:0000313" key="5">
    <source>
        <dbReference type="Proteomes" id="UP000237798"/>
    </source>
</evidence>
<name>A0A2T0BMT2_9CLOT</name>
<evidence type="ECO:0000256" key="2">
    <source>
        <dbReference type="SAM" id="Phobius"/>
    </source>
</evidence>
<accession>A0A2T0BMT2</accession>
<evidence type="ECO:0000259" key="3">
    <source>
        <dbReference type="Pfam" id="PF25023"/>
    </source>
</evidence>
<dbReference type="PANTHER" id="PTHR32305:SF15">
    <property type="entry name" value="PROTEIN RHSA-RELATED"/>
    <property type="match status" value="1"/>
</dbReference>
<dbReference type="InterPro" id="IPR022385">
    <property type="entry name" value="Rhs_assc_core"/>
</dbReference>
<feature type="domain" description="Teneurin-like YD-shell" evidence="3">
    <location>
        <begin position="110"/>
        <end position="401"/>
    </location>
</feature>
<dbReference type="InterPro" id="IPR056823">
    <property type="entry name" value="TEN-like_YD-shell"/>
</dbReference>
<evidence type="ECO:0000256" key="1">
    <source>
        <dbReference type="ARBA" id="ARBA00022737"/>
    </source>
</evidence>
<dbReference type="InterPro" id="IPR050708">
    <property type="entry name" value="T6SS_VgrG/RHS"/>
</dbReference>
<reference evidence="4 5" key="1">
    <citation type="submission" date="2018-03" db="EMBL/GenBank/DDBJ databases">
        <title>Genome sequence of Clostridium luticellarii DSM 29923.</title>
        <authorList>
            <person name="Poehlein A."/>
            <person name="Daniel R."/>
        </authorList>
    </citation>
    <scope>NUCLEOTIDE SEQUENCE [LARGE SCALE GENOMIC DNA]</scope>
    <source>
        <strain evidence="4 5">DSM 29923</strain>
    </source>
</reference>
<dbReference type="Pfam" id="PF25023">
    <property type="entry name" value="TEN_YD-shell"/>
    <property type="match status" value="1"/>
</dbReference>
<evidence type="ECO:0000313" key="4">
    <source>
        <dbReference type="EMBL" id="PRR85176.1"/>
    </source>
</evidence>
<keyword evidence="1" id="KW-0677">Repeat</keyword>
<dbReference type="Proteomes" id="UP000237798">
    <property type="component" value="Unassembled WGS sequence"/>
</dbReference>
<dbReference type="Gene3D" id="2.180.10.10">
    <property type="entry name" value="RHS repeat-associated core"/>
    <property type="match status" value="1"/>
</dbReference>
<feature type="transmembrane region" description="Helical" evidence="2">
    <location>
        <begin position="559"/>
        <end position="585"/>
    </location>
</feature>
<dbReference type="GO" id="GO:0016787">
    <property type="term" value="F:hydrolase activity"/>
    <property type="evidence" value="ECO:0007669"/>
    <property type="project" value="UniProtKB-KW"/>
</dbReference>
<dbReference type="NCBIfam" id="TIGR03696">
    <property type="entry name" value="Rhs_assc_core"/>
    <property type="match status" value="1"/>
</dbReference>
<comment type="caution">
    <text evidence="4">The sequence shown here is derived from an EMBL/GenBank/DDBJ whole genome shotgun (WGS) entry which is preliminary data.</text>
</comment>
<proteinExistence type="predicted"/>
<dbReference type="AlphaFoldDB" id="A0A2T0BMT2"/>
<dbReference type="RefSeq" id="WP_242977531.1">
    <property type="nucleotide sequence ID" value="NZ_PVXP01000022.1"/>
</dbReference>
<keyword evidence="2" id="KW-1133">Transmembrane helix</keyword>